<dbReference type="PANTHER" id="PTHR46072">
    <property type="entry name" value="AMIDASE-RELATED-RELATED"/>
    <property type="match status" value="1"/>
</dbReference>
<dbReference type="Gene3D" id="3.90.1300.10">
    <property type="entry name" value="Amidase signature (AS) domain"/>
    <property type="match status" value="1"/>
</dbReference>
<dbReference type="EMBL" id="ML996084">
    <property type="protein sequence ID" value="KAF2153878.1"/>
    <property type="molecule type" value="Genomic_DNA"/>
</dbReference>
<dbReference type="OrthoDB" id="6428749at2759"/>
<dbReference type="SUPFAM" id="SSF75304">
    <property type="entry name" value="Amidase signature (AS) enzymes"/>
    <property type="match status" value="1"/>
</dbReference>
<dbReference type="Pfam" id="PF01425">
    <property type="entry name" value="Amidase"/>
    <property type="match status" value="1"/>
</dbReference>
<name>A0A9P4J1R1_9PEZI</name>
<keyword evidence="9" id="KW-1185">Reference proteome</keyword>
<dbReference type="PROSITE" id="PS00571">
    <property type="entry name" value="AMIDASES"/>
    <property type="match status" value="1"/>
</dbReference>
<evidence type="ECO:0000256" key="5">
    <source>
        <dbReference type="PIRSR" id="PIRSR001221-1"/>
    </source>
</evidence>
<dbReference type="EC" id="3.5.1.4" evidence="3"/>
<dbReference type="Proteomes" id="UP000799439">
    <property type="component" value="Unassembled WGS sequence"/>
</dbReference>
<evidence type="ECO:0000256" key="3">
    <source>
        <dbReference type="ARBA" id="ARBA00012922"/>
    </source>
</evidence>
<dbReference type="PIRSF" id="PIRSF001221">
    <property type="entry name" value="Amidase_fungi"/>
    <property type="match status" value="1"/>
</dbReference>
<feature type="binding site" evidence="6">
    <location>
        <begin position="241"/>
        <end position="244"/>
    </location>
    <ligand>
        <name>substrate</name>
    </ligand>
</feature>
<evidence type="ECO:0000256" key="4">
    <source>
        <dbReference type="ARBA" id="ARBA00022801"/>
    </source>
</evidence>
<gene>
    <name evidence="8" type="ORF">K461DRAFT_285503</name>
</gene>
<evidence type="ECO:0000256" key="6">
    <source>
        <dbReference type="PIRSR" id="PIRSR001221-2"/>
    </source>
</evidence>
<evidence type="ECO:0000259" key="7">
    <source>
        <dbReference type="Pfam" id="PF01425"/>
    </source>
</evidence>
<comment type="caution">
    <text evidence="8">The sequence shown here is derived from an EMBL/GenBank/DDBJ whole genome shotgun (WGS) entry which is preliminary data.</text>
</comment>
<evidence type="ECO:0000256" key="2">
    <source>
        <dbReference type="ARBA" id="ARBA00009199"/>
    </source>
</evidence>
<dbReference type="PANTHER" id="PTHR46072:SF3">
    <property type="entry name" value="AMIDASE"/>
    <property type="match status" value="1"/>
</dbReference>
<feature type="domain" description="Amidase" evidence="7">
    <location>
        <begin position="89"/>
        <end position="542"/>
    </location>
</feature>
<dbReference type="InterPro" id="IPR036928">
    <property type="entry name" value="AS_sf"/>
</dbReference>
<dbReference type="GO" id="GO:0004040">
    <property type="term" value="F:amidase activity"/>
    <property type="evidence" value="ECO:0007669"/>
    <property type="project" value="UniProtKB-EC"/>
</dbReference>
<dbReference type="InterPro" id="IPR023631">
    <property type="entry name" value="Amidase_dom"/>
</dbReference>
<feature type="active site" description="Acyl-ester intermediate" evidence="5">
    <location>
        <position position="244"/>
    </location>
</feature>
<protein>
    <recommendedName>
        <fullName evidence="3">amidase</fullName>
        <ecNumber evidence="3">3.5.1.4</ecNumber>
    </recommendedName>
</protein>
<feature type="binding site" evidence="6">
    <location>
        <position position="220"/>
    </location>
    <ligand>
        <name>substrate</name>
    </ligand>
</feature>
<evidence type="ECO:0000313" key="9">
    <source>
        <dbReference type="Proteomes" id="UP000799439"/>
    </source>
</evidence>
<accession>A0A9P4J1R1</accession>
<keyword evidence="4" id="KW-0378">Hydrolase</keyword>
<feature type="binding site" evidence="6">
    <location>
        <position position="194"/>
    </location>
    <ligand>
        <name>substrate</name>
    </ligand>
</feature>
<sequence length="555" mass="60478">MTSISTPWQERARAKRQRAHATIPQAWLIDSSLLSSLQSPLEKFKHDLIGSGIVRRSGILTEREIDITENYPVSDLLAKLAAGEFSSLEVTIAFSKRAAIAQQLTECLTETMFDFAQERAKYLDGLRTEGKPLGPLHGLPISIKDGFQVEGYEATIGLVAYLDNGPSKINACLVDMLLDLGAVLYVKTNIPQTMMTADSHNNVFGRVLNPWNTALTAGGSSGGEGALVAFRGSPLGIGTDIAGSIRIPALCCGTYGFKPTASRLPYGKQVGCSNVGLRTITACAGPLANDFRALSIFTQAMIDARPALYDSTTIDIPWRSTDVATKPKLRIGLLPEDRKLPLQPPVRKAVDDAVELLEAQGHEMVPLSADKVHIANGLETMWKIFGIDPTGGRIVRDSGEPDVPSRTAMSAEFRRLSWDFVPDLSDKDGLERLATLRLRMADIAEDWRKIWIDNKIDAVIGPAAQNTAVPHDTYNLPPYTAILNLLDYPAAVIPFSKASKTLDVSFHPTEQQSVPPYDPELLDGAPCSIQVFTSRMRDEECLAIAEVIDDCLHAK</sequence>
<comment type="catalytic activity">
    <reaction evidence="1">
        <text>a monocarboxylic acid amide + H2O = a monocarboxylate + NH4(+)</text>
        <dbReference type="Rhea" id="RHEA:12020"/>
        <dbReference type="ChEBI" id="CHEBI:15377"/>
        <dbReference type="ChEBI" id="CHEBI:28938"/>
        <dbReference type="ChEBI" id="CHEBI:35757"/>
        <dbReference type="ChEBI" id="CHEBI:83628"/>
        <dbReference type="EC" id="3.5.1.4"/>
    </reaction>
</comment>
<dbReference type="InterPro" id="IPR020556">
    <property type="entry name" value="Amidase_CS"/>
</dbReference>
<organism evidence="8 9">
    <name type="scientific">Myriangium duriaei CBS 260.36</name>
    <dbReference type="NCBI Taxonomy" id="1168546"/>
    <lineage>
        <taxon>Eukaryota</taxon>
        <taxon>Fungi</taxon>
        <taxon>Dikarya</taxon>
        <taxon>Ascomycota</taxon>
        <taxon>Pezizomycotina</taxon>
        <taxon>Dothideomycetes</taxon>
        <taxon>Dothideomycetidae</taxon>
        <taxon>Myriangiales</taxon>
        <taxon>Myriangiaceae</taxon>
        <taxon>Myriangium</taxon>
    </lineage>
</organism>
<proteinExistence type="inferred from homology"/>
<feature type="active site" description="Charge relay system" evidence="5">
    <location>
        <position position="144"/>
    </location>
</feature>
<comment type="similarity">
    <text evidence="2">Belongs to the amidase family.</text>
</comment>
<evidence type="ECO:0000256" key="1">
    <source>
        <dbReference type="ARBA" id="ARBA00001311"/>
    </source>
</evidence>
<reference evidence="8" key="1">
    <citation type="journal article" date="2020" name="Stud. Mycol.">
        <title>101 Dothideomycetes genomes: a test case for predicting lifestyles and emergence of pathogens.</title>
        <authorList>
            <person name="Haridas S."/>
            <person name="Albert R."/>
            <person name="Binder M."/>
            <person name="Bloem J."/>
            <person name="Labutti K."/>
            <person name="Salamov A."/>
            <person name="Andreopoulos B."/>
            <person name="Baker S."/>
            <person name="Barry K."/>
            <person name="Bills G."/>
            <person name="Bluhm B."/>
            <person name="Cannon C."/>
            <person name="Castanera R."/>
            <person name="Culley D."/>
            <person name="Daum C."/>
            <person name="Ezra D."/>
            <person name="Gonzalez J."/>
            <person name="Henrissat B."/>
            <person name="Kuo A."/>
            <person name="Liang C."/>
            <person name="Lipzen A."/>
            <person name="Lutzoni F."/>
            <person name="Magnuson J."/>
            <person name="Mondo S."/>
            <person name="Nolan M."/>
            <person name="Ohm R."/>
            <person name="Pangilinan J."/>
            <person name="Park H.-J."/>
            <person name="Ramirez L."/>
            <person name="Alfaro M."/>
            <person name="Sun H."/>
            <person name="Tritt A."/>
            <person name="Yoshinaga Y."/>
            <person name="Zwiers L.-H."/>
            <person name="Turgeon B."/>
            <person name="Goodwin S."/>
            <person name="Spatafora J."/>
            <person name="Crous P."/>
            <person name="Grigoriev I."/>
        </authorList>
    </citation>
    <scope>NUCLEOTIDE SEQUENCE</scope>
    <source>
        <strain evidence="8">CBS 260.36</strain>
    </source>
</reference>
<evidence type="ECO:0000313" key="8">
    <source>
        <dbReference type="EMBL" id="KAF2153878.1"/>
    </source>
</evidence>
<dbReference type="AlphaFoldDB" id="A0A9P4J1R1"/>
<feature type="active site" description="Charge relay system" evidence="5">
    <location>
        <position position="220"/>
    </location>
</feature>